<proteinExistence type="predicted"/>
<sequence length="76" mass="8681">MEKYAREDLANISSYSERRSKWPLIMQSQMTTGPGCSTPGFYPQPRARDDSNIDDVPLKSTYVASFMRDREDIKSG</sequence>
<dbReference type="OrthoDB" id="5806610at2759"/>
<dbReference type="EMBL" id="PDUG01000005">
    <property type="protein sequence ID" value="PIC27271.1"/>
    <property type="molecule type" value="Genomic_DNA"/>
</dbReference>
<reference evidence="3" key="1">
    <citation type="submission" date="2017-10" db="EMBL/GenBank/DDBJ databases">
        <title>Rapid genome shrinkage in a self-fertile nematode reveals novel sperm competition proteins.</title>
        <authorList>
            <person name="Yin D."/>
            <person name="Schwarz E.M."/>
            <person name="Thomas C.G."/>
            <person name="Felde R.L."/>
            <person name="Korf I.F."/>
            <person name="Cutter A.D."/>
            <person name="Schartner C.M."/>
            <person name="Ralston E.J."/>
            <person name="Meyer B.J."/>
            <person name="Haag E.S."/>
        </authorList>
    </citation>
    <scope>NUCLEOTIDE SEQUENCE [LARGE SCALE GENOMIC DNA]</scope>
    <source>
        <strain evidence="3">JU1422</strain>
    </source>
</reference>
<dbReference type="Proteomes" id="UP000230233">
    <property type="component" value="Chromosome V"/>
</dbReference>
<accession>A0A2G5TJL5</accession>
<protein>
    <submittedName>
        <fullName evidence="2">Uncharacterized protein</fullName>
    </submittedName>
</protein>
<organism evidence="2 3">
    <name type="scientific">Caenorhabditis nigoni</name>
    <dbReference type="NCBI Taxonomy" id="1611254"/>
    <lineage>
        <taxon>Eukaryota</taxon>
        <taxon>Metazoa</taxon>
        <taxon>Ecdysozoa</taxon>
        <taxon>Nematoda</taxon>
        <taxon>Chromadorea</taxon>
        <taxon>Rhabditida</taxon>
        <taxon>Rhabditina</taxon>
        <taxon>Rhabditomorpha</taxon>
        <taxon>Rhabditoidea</taxon>
        <taxon>Rhabditidae</taxon>
        <taxon>Peloderinae</taxon>
        <taxon>Caenorhabditis</taxon>
    </lineage>
</organism>
<evidence type="ECO:0000313" key="2">
    <source>
        <dbReference type="EMBL" id="PIC27271.1"/>
    </source>
</evidence>
<keyword evidence="3" id="KW-1185">Reference proteome</keyword>
<gene>
    <name evidence="2" type="primary">Cni-T16G1.13</name>
    <name evidence="2" type="synonym">Cnig_chr_V.g19581</name>
    <name evidence="2" type="ORF">B9Z55_019581</name>
</gene>
<feature type="region of interest" description="Disordered" evidence="1">
    <location>
        <begin position="29"/>
        <end position="54"/>
    </location>
</feature>
<evidence type="ECO:0000313" key="3">
    <source>
        <dbReference type="Proteomes" id="UP000230233"/>
    </source>
</evidence>
<comment type="caution">
    <text evidence="2">The sequence shown here is derived from an EMBL/GenBank/DDBJ whole genome shotgun (WGS) entry which is preliminary data.</text>
</comment>
<evidence type="ECO:0000256" key="1">
    <source>
        <dbReference type="SAM" id="MobiDB-lite"/>
    </source>
</evidence>
<dbReference type="AlphaFoldDB" id="A0A2G5TJL5"/>
<name>A0A2G5TJL5_9PELO</name>